<dbReference type="PROSITE" id="PS51462">
    <property type="entry name" value="NUDIX"/>
    <property type="match status" value="1"/>
</dbReference>
<dbReference type="PROSITE" id="PS00893">
    <property type="entry name" value="NUDIX_BOX"/>
    <property type="match status" value="1"/>
</dbReference>
<evidence type="ECO:0000256" key="4">
    <source>
        <dbReference type="ARBA" id="ARBA00012381"/>
    </source>
</evidence>
<dbReference type="Gene3D" id="3.90.79.10">
    <property type="entry name" value="Nucleoside Triphosphate Pyrophosphohydrolase"/>
    <property type="match status" value="1"/>
</dbReference>
<dbReference type="InterPro" id="IPR049734">
    <property type="entry name" value="NudC-like_C"/>
</dbReference>
<comment type="similarity">
    <text evidence="3">Belongs to the Nudix hydrolase family. NudC subfamily.</text>
</comment>
<organism evidence="11">
    <name type="scientific">freshwater metagenome</name>
    <dbReference type="NCBI Taxonomy" id="449393"/>
    <lineage>
        <taxon>unclassified sequences</taxon>
        <taxon>metagenomes</taxon>
        <taxon>ecological metagenomes</taxon>
    </lineage>
</organism>
<evidence type="ECO:0000256" key="2">
    <source>
        <dbReference type="ARBA" id="ARBA00001947"/>
    </source>
</evidence>
<keyword evidence="8" id="KW-0520">NAD</keyword>
<dbReference type="InterPro" id="IPR015797">
    <property type="entry name" value="NUDIX_hydrolase-like_dom_sf"/>
</dbReference>
<dbReference type="EMBL" id="CAEZTT010000099">
    <property type="protein sequence ID" value="CAB4580120.1"/>
    <property type="molecule type" value="Genomic_DNA"/>
</dbReference>
<dbReference type="SUPFAM" id="SSF55811">
    <property type="entry name" value="Nudix"/>
    <property type="match status" value="1"/>
</dbReference>
<dbReference type="PANTHER" id="PTHR42904:SF6">
    <property type="entry name" value="NAD-CAPPED RNA HYDROLASE NUDT12"/>
    <property type="match status" value="1"/>
</dbReference>
<evidence type="ECO:0000256" key="9">
    <source>
        <dbReference type="ARBA" id="ARBA00023679"/>
    </source>
</evidence>
<dbReference type="InterPro" id="IPR020084">
    <property type="entry name" value="NUDIX_hydrolase_CS"/>
</dbReference>
<dbReference type="AlphaFoldDB" id="A0A6J6EU79"/>
<dbReference type="GO" id="GO:0035529">
    <property type="term" value="F:NADH pyrophosphatase activity"/>
    <property type="evidence" value="ECO:0007669"/>
    <property type="project" value="TreeGrafter"/>
</dbReference>
<dbReference type="GO" id="GO:0006742">
    <property type="term" value="P:NADP+ catabolic process"/>
    <property type="evidence" value="ECO:0007669"/>
    <property type="project" value="TreeGrafter"/>
</dbReference>
<reference evidence="11" key="1">
    <citation type="submission" date="2020-05" db="EMBL/GenBank/DDBJ databases">
        <authorList>
            <person name="Chiriac C."/>
            <person name="Salcher M."/>
            <person name="Ghai R."/>
            <person name="Kavagutti S V."/>
        </authorList>
    </citation>
    <scope>NUCLEOTIDE SEQUENCE</scope>
</reference>
<evidence type="ECO:0000256" key="5">
    <source>
        <dbReference type="ARBA" id="ARBA00022723"/>
    </source>
</evidence>
<dbReference type="GO" id="GO:0005829">
    <property type="term" value="C:cytosol"/>
    <property type="evidence" value="ECO:0007669"/>
    <property type="project" value="TreeGrafter"/>
</dbReference>
<comment type="cofactor">
    <cofactor evidence="1">
        <name>Mg(2+)</name>
        <dbReference type="ChEBI" id="CHEBI:18420"/>
    </cofactor>
</comment>
<dbReference type="InterPro" id="IPR050241">
    <property type="entry name" value="NAD-cap_RNA_hydrolase_NudC"/>
</dbReference>
<evidence type="ECO:0000256" key="3">
    <source>
        <dbReference type="ARBA" id="ARBA00009595"/>
    </source>
</evidence>
<gene>
    <name evidence="11" type="ORF">UFOPK1726_00855</name>
</gene>
<dbReference type="CDD" id="cd03429">
    <property type="entry name" value="NUDIX_NADH_pyrophosphatase_Nudt13"/>
    <property type="match status" value="1"/>
</dbReference>
<dbReference type="Pfam" id="PF09297">
    <property type="entry name" value="Zn_ribbon_NUD"/>
    <property type="match status" value="1"/>
</dbReference>
<proteinExistence type="inferred from homology"/>
<dbReference type="GO" id="GO:0046872">
    <property type="term" value="F:metal ion binding"/>
    <property type="evidence" value="ECO:0007669"/>
    <property type="project" value="UniProtKB-KW"/>
</dbReference>
<keyword evidence="6" id="KW-0378">Hydrolase</keyword>
<comment type="catalytic activity">
    <reaction evidence="9">
        <text>a 5'-end NAD(+)-phospho-ribonucleoside in mRNA + H2O = a 5'-end phospho-adenosine-phospho-ribonucleoside in mRNA + beta-nicotinamide D-ribonucleotide + 2 H(+)</text>
        <dbReference type="Rhea" id="RHEA:60876"/>
        <dbReference type="Rhea" id="RHEA-COMP:15698"/>
        <dbReference type="Rhea" id="RHEA-COMP:15719"/>
        <dbReference type="ChEBI" id="CHEBI:14649"/>
        <dbReference type="ChEBI" id="CHEBI:15377"/>
        <dbReference type="ChEBI" id="CHEBI:15378"/>
        <dbReference type="ChEBI" id="CHEBI:144029"/>
        <dbReference type="ChEBI" id="CHEBI:144051"/>
    </reaction>
    <physiologicalReaction direction="left-to-right" evidence="9">
        <dbReference type="Rhea" id="RHEA:60877"/>
    </physiologicalReaction>
</comment>
<dbReference type="InterPro" id="IPR000086">
    <property type="entry name" value="NUDIX_hydrolase_dom"/>
</dbReference>
<comment type="cofactor">
    <cofactor evidence="2">
        <name>Zn(2+)</name>
        <dbReference type="ChEBI" id="CHEBI:29105"/>
    </cofactor>
</comment>
<keyword evidence="7" id="KW-0460">Magnesium</keyword>
<accession>A0A6J6EU79</accession>
<evidence type="ECO:0000256" key="8">
    <source>
        <dbReference type="ARBA" id="ARBA00023027"/>
    </source>
</evidence>
<evidence type="ECO:0000256" key="7">
    <source>
        <dbReference type="ARBA" id="ARBA00022842"/>
    </source>
</evidence>
<name>A0A6J6EU79_9ZZZZ</name>
<feature type="domain" description="Nudix hydrolase" evidence="10">
    <location>
        <begin position="156"/>
        <end position="282"/>
    </location>
</feature>
<dbReference type="Gene3D" id="3.90.79.20">
    <property type="match status" value="1"/>
</dbReference>
<dbReference type="PANTHER" id="PTHR42904">
    <property type="entry name" value="NUDIX HYDROLASE, NUDC SUBFAMILY"/>
    <property type="match status" value="1"/>
</dbReference>
<dbReference type="GO" id="GO:0019677">
    <property type="term" value="P:NAD+ catabolic process"/>
    <property type="evidence" value="ECO:0007669"/>
    <property type="project" value="TreeGrafter"/>
</dbReference>
<evidence type="ECO:0000256" key="1">
    <source>
        <dbReference type="ARBA" id="ARBA00001946"/>
    </source>
</evidence>
<evidence type="ECO:0000259" key="10">
    <source>
        <dbReference type="PROSITE" id="PS51462"/>
    </source>
</evidence>
<evidence type="ECO:0000256" key="6">
    <source>
        <dbReference type="ARBA" id="ARBA00022801"/>
    </source>
</evidence>
<dbReference type="InterPro" id="IPR015376">
    <property type="entry name" value="Znr_NADH_PPase"/>
</dbReference>
<dbReference type="EC" id="3.6.1.22" evidence="4"/>
<dbReference type="Pfam" id="PF00293">
    <property type="entry name" value="NUDIX"/>
    <property type="match status" value="1"/>
</dbReference>
<protein>
    <recommendedName>
        <fullName evidence="4">NAD(+) diphosphatase</fullName>
        <ecNumber evidence="4">3.6.1.22</ecNumber>
    </recommendedName>
</protein>
<dbReference type="NCBIfam" id="NF001299">
    <property type="entry name" value="PRK00241.1"/>
    <property type="match status" value="1"/>
</dbReference>
<keyword evidence="5" id="KW-0479">Metal-binding</keyword>
<evidence type="ECO:0000313" key="11">
    <source>
        <dbReference type="EMBL" id="CAB4580120.1"/>
    </source>
</evidence>
<sequence length="302" mass="33969">MNSDPLLTSLILARSEIRRRNRETWTDLDWEAAKSDPRTKALLVKSGKVSVSEGRLEFGQVDQMDPNLVWVDLGIDDNSIAYLAVLDESVAPDNWEDLRKAGNYLSDLEIGLLVTSTAIFNWHKKNKFCGNCGSETSVETAGWTRKCGTCQISHHPRTDAAIICLVVDDQDRALLGCRVDWAQDFYSTFAGFVEAGESAEMTLIRELREEAGVVVKHEDVKYRGSQVWPFPASLMLGYQVRTKTTDAVADGYEISQVRWFTRAELKSECESGLLKLPSKISIARALIEEWYGEELPSSWLRP</sequence>